<protein>
    <recommendedName>
        <fullName evidence="1">CheW-like domain-containing protein</fullName>
    </recommendedName>
</protein>
<dbReference type="Gene3D" id="2.40.50.180">
    <property type="entry name" value="CheA-289, Domain 4"/>
    <property type="match status" value="1"/>
</dbReference>
<dbReference type="AlphaFoldDB" id="A0A7X4KLU5"/>
<evidence type="ECO:0000313" key="3">
    <source>
        <dbReference type="Proteomes" id="UP000450676"/>
    </source>
</evidence>
<dbReference type="InterPro" id="IPR002545">
    <property type="entry name" value="CheW-lke_dom"/>
</dbReference>
<sequence>MLGQLSGTTTEMSGTKAAFAELSAGLLDSLARTTLDKRVQELCAPAQVAIDVLVRNLFERTADIGFLATDHALRGFAAATERSPAARADMAARLQAYVARYSVYRDVILLSPSGEVLARLPGRPDVAVCRDALLREVLDSTAPYTEAAVRSDLFPEESRNLFYAVRVQNEAGAVLGALFLCFDFEYEVKRIFASLQRRGDWSVITLLDDTGMVIASSDSSQVAPGSVVDVAPGDGHLMRYAGRKYLASRRMAQGFQGYMGPGWSALVLVPLDAAFEEDEQDGEEAGASASLDPAGGGGLLAAVLADGSAFPPELQRIPPQAEAIQRELSRSVWNANIRQGQARQGAAGSSGAAAPASNPAFSRVLLAEIVRTGTRMKEVFTRSIGKLQAMAVAAHLDDCRFHAALAIDILDRNLYERSNDCRWWALDPLLCGLLAQPDGQQEAMSARLRAINDLYTVYDSLLLFDAEGVVVAVSRPHAEQWLGRRLDAPWRQQAVALRDAQRYAVSEFVADDLYGGRPTWIYATPLQDGGGRVAGGIAVVFDSAPQLAAILEAARPPKVAKACTLFVDALGGVIASSDPRWQPGSRIDVPAELLAEAAATASGAARLVLLDGQVMAVGARASSGYREYRGSEGAAGQAVLALVCVPLGAWNGGLAAPGRAPASAAAPAMSVPQPQPADGAERLEIASFHVGSYLLGVAASSVVEAIPFGGCVQLPNAAPAVCGAAIYQGATMLIYDLQRALGVASSVPRADMLTVVLADANGKRFGVLVERLGDIPVVPVADIAPVNHVFVGITPVLASIVKSADAAGQMLTLLSVEHMAAVLRDAPLAGQQAHAVQ</sequence>
<evidence type="ECO:0000259" key="1">
    <source>
        <dbReference type="PROSITE" id="PS50851"/>
    </source>
</evidence>
<dbReference type="Gene3D" id="2.30.30.40">
    <property type="entry name" value="SH3 Domains"/>
    <property type="match status" value="1"/>
</dbReference>
<dbReference type="InterPro" id="IPR036061">
    <property type="entry name" value="CheW-like_dom_sf"/>
</dbReference>
<accession>A0A7X4KLU5</accession>
<reference evidence="2 3" key="1">
    <citation type="submission" date="2019-12" db="EMBL/GenBank/DDBJ databases">
        <title>Novel species isolated from a subtropical stream in China.</title>
        <authorList>
            <person name="Lu H."/>
        </authorList>
    </citation>
    <scope>NUCLEOTIDE SEQUENCE [LARGE SCALE GENOMIC DNA]</scope>
    <source>
        <strain evidence="2 3">FT127W</strain>
    </source>
</reference>
<dbReference type="Gene3D" id="3.30.450.20">
    <property type="entry name" value="PAS domain"/>
    <property type="match status" value="2"/>
</dbReference>
<proteinExistence type="predicted"/>
<name>A0A7X4KLU5_9BURK</name>
<dbReference type="Proteomes" id="UP000450676">
    <property type="component" value="Unassembled WGS sequence"/>
</dbReference>
<dbReference type="RefSeq" id="WP_161071769.1">
    <property type="nucleotide sequence ID" value="NZ_WWCU01000007.1"/>
</dbReference>
<feature type="domain" description="CheW-like" evidence="1">
    <location>
        <begin position="682"/>
        <end position="825"/>
    </location>
</feature>
<organism evidence="2 3">
    <name type="scientific">Pseudoduganella aquatica</name>
    <dbReference type="NCBI Taxonomy" id="2660641"/>
    <lineage>
        <taxon>Bacteria</taxon>
        <taxon>Pseudomonadati</taxon>
        <taxon>Pseudomonadota</taxon>
        <taxon>Betaproteobacteria</taxon>
        <taxon>Burkholderiales</taxon>
        <taxon>Oxalobacteraceae</taxon>
        <taxon>Telluria group</taxon>
        <taxon>Pseudoduganella</taxon>
    </lineage>
</organism>
<dbReference type="Pfam" id="PF01584">
    <property type="entry name" value="CheW"/>
    <property type="match status" value="1"/>
</dbReference>
<dbReference type="SUPFAM" id="SSF50341">
    <property type="entry name" value="CheW-like"/>
    <property type="match status" value="1"/>
</dbReference>
<keyword evidence="3" id="KW-1185">Reference proteome</keyword>
<evidence type="ECO:0000313" key="2">
    <source>
        <dbReference type="EMBL" id="MYN07408.1"/>
    </source>
</evidence>
<comment type="caution">
    <text evidence="2">The sequence shown here is derived from an EMBL/GenBank/DDBJ whole genome shotgun (WGS) entry which is preliminary data.</text>
</comment>
<dbReference type="CDD" id="cd18773">
    <property type="entry name" value="PDC1_HK_sensor"/>
    <property type="match status" value="1"/>
</dbReference>
<dbReference type="PROSITE" id="PS50851">
    <property type="entry name" value="CHEW"/>
    <property type="match status" value="1"/>
</dbReference>
<dbReference type="EMBL" id="WWCU01000007">
    <property type="protein sequence ID" value="MYN07408.1"/>
    <property type="molecule type" value="Genomic_DNA"/>
</dbReference>
<gene>
    <name evidence="2" type="ORF">GTP77_08640</name>
</gene>
<dbReference type="GO" id="GO:0006935">
    <property type="term" value="P:chemotaxis"/>
    <property type="evidence" value="ECO:0007669"/>
    <property type="project" value="InterPro"/>
</dbReference>
<dbReference type="GO" id="GO:0007165">
    <property type="term" value="P:signal transduction"/>
    <property type="evidence" value="ECO:0007669"/>
    <property type="project" value="InterPro"/>
</dbReference>
<dbReference type="SMART" id="SM00260">
    <property type="entry name" value="CheW"/>
    <property type="match status" value="1"/>
</dbReference>